<dbReference type="SUPFAM" id="SSF50447">
    <property type="entry name" value="Translation proteins"/>
    <property type="match status" value="2"/>
</dbReference>
<dbReference type="Gene3D" id="3.40.50.300">
    <property type="entry name" value="P-loop containing nucleotide triphosphate hydrolases"/>
    <property type="match status" value="1"/>
</dbReference>
<feature type="binding site" evidence="8">
    <location>
        <begin position="496"/>
        <end position="500"/>
    </location>
    <ligand>
        <name>GTP</name>
        <dbReference type="ChEBI" id="CHEBI:37565"/>
    </ligand>
</feature>
<dbReference type="GO" id="GO:0003743">
    <property type="term" value="F:translation initiation factor activity"/>
    <property type="evidence" value="ECO:0007669"/>
    <property type="project" value="UniProtKB-UniRule"/>
</dbReference>
<evidence type="ECO:0000256" key="6">
    <source>
        <dbReference type="ARBA" id="ARBA00023134"/>
    </source>
</evidence>
<feature type="compositionally biased region" description="Gly residues" evidence="10">
    <location>
        <begin position="129"/>
        <end position="144"/>
    </location>
</feature>
<keyword evidence="8" id="KW-0963">Cytoplasm</keyword>
<dbReference type="InterPro" id="IPR015760">
    <property type="entry name" value="TIF_IF2"/>
</dbReference>
<dbReference type="NCBIfam" id="TIGR00487">
    <property type="entry name" value="IF-2"/>
    <property type="match status" value="1"/>
</dbReference>
<feature type="binding site" evidence="8">
    <location>
        <begin position="550"/>
        <end position="553"/>
    </location>
    <ligand>
        <name>GTP</name>
        <dbReference type="ChEBI" id="CHEBI:37565"/>
    </ligand>
</feature>
<dbReference type="InterPro" id="IPR023115">
    <property type="entry name" value="TIF_IF2_dom3"/>
</dbReference>
<dbReference type="GO" id="GO:0005829">
    <property type="term" value="C:cytosol"/>
    <property type="evidence" value="ECO:0007669"/>
    <property type="project" value="TreeGrafter"/>
</dbReference>
<feature type="compositionally biased region" description="Polar residues" evidence="10">
    <location>
        <begin position="42"/>
        <end position="58"/>
    </location>
</feature>
<feature type="compositionally biased region" description="Basic and acidic residues" evidence="10">
    <location>
        <begin position="324"/>
        <end position="337"/>
    </location>
</feature>
<gene>
    <name evidence="8" type="primary">infB</name>
    <name evidence="12" type="ORF">EHR08_15280</name>
</gene>
<evidence type="ECO:0000256" key="1">
    <source>
        <dbReference type="ARBA" id="ARBA00007733"/>
    </source>
</evidence>
<evidence type="ECO:0000259" key="11">
    <source>
        <dbReference type="PROSITE" id="PS51722"/>
    </source>
</evidence>
<keyword evidence="13" id="KW-1185">Reference proteome</keyword>
<evidence type="ECO:0000313" key="13">
    <source>
        <dbReference type="Proteomes" id="UP000297649"/>
    </source>
</evidence>
<evidence type="ECO:0000256" key="2">
    <source>
        <dbReference type="ARBA" id="ARBA00020675"/>
    </source>
</evidence>
<keyword evidence="5 8" id="KW-0648">Protein biosynthesis</keyword>
<dbReference type="InterPro" id="IPR000795">
    <property type="entry name" value="T_Tr_GTP-bd_dom"/>
</dbReference>
<dbReference type="Pfam" id="PF04760">
    <property type="entry name" value="IF2_N"/>
    <property type="match status" value="1"/>
</dbReference>
<dbReference type="FunFam" id="2.40.30.10:FF:000008">
    <property type="entry name" value="Translation initiation factor IF-2"/>
    <property type="match status" value="1"/>
</dbReference>
<proteinExistence type="inferred from homology"/>
<dbReference type="GO" id="GO:0003924">
    <property type="term" value="F:GTPase activity"/>
    <property type="evidence" value="ECO:0007669"/>
    <property type="project" value="UniProtKB-UniRule"/>
</dbReference>
<dbReference type="Pfam" id="PF00009">
    <property type="entry name" value="GTP_EFTU"/>
    <property type="match status" value="1"/>
</dbReference>
<dbReference type="PROSITE" id="PS01176">
    <property type="entry name" value="IF2"/>
    <property type="match status" value="1"/>
</dbReference>
<dbReference type="InterPro" id="IPR053905">
    <property type="entry name" value="EF-G-like_DII"/>
</dbReference>
<dbReference type="Gene3D" id="2.40.30.10">
    <property type="entry name" value="Translation factors"/>
    <property type="match status" value="2"/>
</dbReference>
<feature type="compositionally biased region" description="Basic and acidic residues" evidence="10">
    <location>
        <begin position="94"/>
        <end position="115"/>
    </location>
</feature>
<dbReference type="Pfam" id="PF11987">
    <property type="entry name" value="IF-2"/>
    <property type="match status" value="1"/>
</dbReference>
<feature type="region of interest" description="Disordered" evidence="10">
    <location>
        <begin position="1"/>
        <end position="337"/>
    </location>
</feature>
<sequence>MEEQKSIKETLQQGASGDKTKKKLVIKKKAAPADEKKESSANTQAQETAKPVSTPSQTSDKKKDLNELIREEAKRQGLGSGPQAPSQASPIVSRPERKPEPQPERERPPMDRKPESILSGDTSSPNYRSGGGSGQGGQQGGGNQGYFRKEDRNPIVSRPTTPRPQRPEGQGGGYQGNRGPGQGGGGYQGNRGPGQGGGGYQGNRGPGQGGGGYQGNRGPGQGGGGYQGNRGPGQGGGGYQGNRGPGQGGGGYQGNRGPGQGGGGYQGNRGPGQGGPGGYQGNRGARPIGQGGPGSGTGRPPGDAPFGAPGGPPGAGGASGAKKKVFDKEKGGREENENTKFFKQSFRKQKAQAAALAAVPKEISILENIQVGEIAKKLNLKPGEVISKLMKMGMMVTINNVIDAETASILADDYGCKVKIVSLYDETVIEEEKDDPADYITRPPVVTIMGHVDHGKTKLLDTIRSSRVAEGESGGITQHIGAYQVETERGKIAFLDTPGHEAFTSMRARGASVTDIVVLVVAADDGVMPQTIEAINHAKEAEVPIIVAVNKIDLPAANPEKVRQELSNYGLQPEEWGGTTIFCDISAKSNIGIDKLLEMLIIQAELLDHKANPKRKAKGTIVEAKLDPGRGAVATVLIQNGTLRVGDAFVAGVHAGRVRAMYDDLGRSIKEAGPSFPALVTGLDGVPDAGAPFDVVIDDKEARTISHSRQDYERLGQSKNAATRVTLDNMSEIIKQGALKELKVIIKADVRGSTEAVKEALEKLSTADVRLNVIHAGTGAIVDSDIILASASNAIVIGFHTRANPKTVSLAEKEKVEIKYYSIIYDVVNEVKASMEGMLEPEKVENIIGKVEIRDVFKISKVGNIAGCMVKSGKVTKQAYVRVVSSETGEITWEGKIKNLKRMKDDVADVLTGFECGILLDGFNDFSVGDEIEAYEIREIARKL</sequence>
<comment type="subcellular location">
    <subcellularLocation>
        <location evidence="8">Cytoplasm</location>
    </subcellularLocation>
</comment>
<dbReference type="GO" id="GO:0005525">
    <property type="term" value="F:GTP binding"/>
    <property type="evidence" value="ECO:0007669"/>
    <property type="project" value="UniProtKB-KW"/>
</dbReference>
<dbReference type="Proteomes" id="UP000297649">
    <property type="component" value="Unassembled WGS sequence"/>
</dbReference>
<dbReference type="FunFam" id="2.40.30.10:FF:000054">
    <property type="entry name" value="Translation initiation factor IF-2"/>
    <property type="match status" value="1"/>
</dbReference>
<feature type="binding site" evidence="8">
    <location>
        <begin position="450"/>
        <end position="457"/>
    </location>
    <ligand>
        <name>GTP</name>
        <dbReference type="ChEBI" id="CHEBI:37565"/>
    </ligand>
</feature>
<evidence type="ECO:0000313" key="12">
    <source>
        <dbReference type="EMBL" id="TGN12714.1"/>
    </source>
</evidence>
<dbReference type="InterPro" id="IPR006847">
    <property type="entry name" value="IF2_N"/>
</dbReference>
<dbReference type="PANTHER" id="PTHR43381">
    <property type="entry name" value="TRANSLATION INITIATION FACTOR IF-2-RELATED"/>
    <property type="match status" value="1"/>
</dbReference>
<dbReference type="InterPro" id="IPR009000">
    <property type="entry name" value="Transl_B-barrel_sf"/>
</dbReference>
<feature type="domain" description="Tr-type G" evidence="11">
    <location>
        <begin position="441"/>
        <end position="614"/>
    </location>
</feature>
<dbReference type="EMBL" id="RQHU01000019">
    <property type="protein sequence ID" value="TGN12714.1"/>
    <property type="molecule type" value="Genomic_DNA"/>
</dbReference>
<dbReference type="PRINTS" id="PR00449">
    <property type="entry name" value="RASTRNSFRMNG"/>
</dbReference>
<dbReference type="PANTHER" id="PTHR43381:SF5">
    <property type="entry name" value="TR-TYPE G DOMAIN-CONTAINING PROTEIN"/>
    <property type="match status" value="1"/>
</dbReference>
<dbReference type="FunFam" id="3.40.50.300:FF:000019">
    <property type="entry name" value="Translation initiation factor IF-2"/>
    <property type="match status" value="1"/>
</dbReference>
<feature type="compositionally biased region" description="Basic and acidic residues" evidence="10">
    <location>
        <begin position="59"/>
        <end position="75"/>
    </location>
</feature>
<dbReference type="Pfam" id="PF22042">
    <property type="entry name" value="EF-G_D2"/>
    <property type="match status" value="1"/>
</dbReference>
<dbReference type="SUPFAM" id="SSF52540">
    <property type="entry name" value="P-loop containing nucleoside triphosphate hydrolases"/>
    <property type="match status" value="1"/>
</dbReference>
<comment type="caution">
    <text evidence="12">The sequence shown here is derived from an EMBL/GenBank/DDBJ whole genome shotgun (WGS) entry which is preliminary data.</text>
</comment>
<dbReference type="FunFam" id="3.40.50.10050:FF:000001">
    <property type="entry name" value="Translation initiation factor IF-2"/>
    <property type="match status" value="1"/>
</dbReference>
<evidence type="ECO:0000256" key="5">
    <source>
        <dbReference type="ARBA" id="ARBA00022917"/>
    </source>
</evidence>
<feature type="compositionally biased region" description="Gly residues" evidence="10">
    <location>
        <begin position="289"/>
        <end position="299"/>
    </location>
</feature>
<feature type="compositionally biased region" description="Gly residues" evidence="10">
    <location>
        <begin position="169"/>
        <end position="281"/>
    </location>
</feature>
<evidence type="ECO:0000256" key="9">
    <source>
        <dbReference type="RuleBase" id="RU000644"/>
    </source>
</evidence>
<evidence type="ECO:0000256" key="8">
    <source>
        <dbReference type="HAMAP-Rule" id="MF_00100"/>
    </source>
</evidence>
<keyword evidence="3 8" id="KW-0396">Initiation factor</keyword>
<dbReference type="SUPFAM" id="SSF52156">
    <property type="entry name" value="Initiation factor IF2/eIF5b, domain 3"/>
    <property type="match status" value="1"/>
</dbReference>
<dbReference type="HAMAP" id="MF_00100_B">
    <property type="entry name" value="IF_2_B"/>
    <property type="match status" value="1"/>
</dbReference>
<comment type="function">
    <text evidence="7 8 9">One of the essential components for the initiation of protein synthesis. Protects formylmethionyl-tRNA from spontaneous hydrolysis and promotes its binding to the 30S ribosomal subunits. Also involved in the hydrolysis of GTP during the formation of the 70S ribosomal complex.</text>
</comment>
<reference evidence="12" key="1">
    <citation type="journal article" date="2019" name="PLoS Negl. Trop. Dis.">
        <title>Revisiting the worldwide diversity of Leptospira species in the environment.</title>
        <authorList>
            <person name="Vincent A.T."/>
            <person name="Schiettekatte O."/>
            <person name="Bourhy P."/>
            <person name="Veyrier F.J."/>
            <person name="Picardeau M."/>
        </authorList>
    </citation>
    <scope>NUCLEOTIDE SEQUENCE [LARGE SCALE GENOMIC DNA]</scope>
    <source>
        <strain evidence="12">201601109</strain>
    </source>
</reference>
<dbReference type="RefSeq" id="WP_135781495.1">
    <property type="nucleotide sequence ID" value="NZ_RQHU01000019.1"/>
</dbReference>
<dbReference type="InterPro" id="IPR027417">
    <property type="entry name" value="P-loop_NTPase"/>
</dbReference>
<dbReference type="InterPro" id="IPR044145">
    <property type="entry name" value="IF2_II"/>
</dbReference>
<accession>A0A6H3NUL3</accession>
<evidence type="ECO:0000256" key="3">
    <source>
        <dbReference type="ARBA" id="ARBA00022540"/>
    </source>
</evidence>
<evidence type="ECO:0000256" key="4">
    <source>
        <dbReference type="ARBA" id="ARBA00022741"/>
    </source>
</evidence>
<keyword evidence="4 8" id="KW-0547">Nucleotide-binding</keyword>
<dbReference type="AlphaFoldDB" id="A0A6H3NUL3"/>
<comment type="similarity">
    <text evidence="1 8 9">Belongs to the TRAFAC class translation factor GTPase superfamily. Classic translation factor GTPase family. IF-2 subfamily.</text>
</comment>
<feature type="compositionally biased region" description="Basic residues" evidence="10">
    <location>
        <begin position="20"/>
        <end position="30"/>
    </location>
</feature>
<dbReference type="CDD" id="cd03692">
    <property type="entry name" value="mtIF2_IVc"/>
    <property type="match status" value="1"/>
</dbReference>
<evidence type="ECO:0000256" key="10">
    <source>
        <dbReference type="SAM" id="MobiDB-lite"/>
    </source>
</evidence>
<protein>
    <recommendedName>
        <fullName evidence="2 8">Translation initiation factor IF-2</fullName>
    </recommendedName>
</protein>
<dbReference type="InterPro" id="IPR036925">
    <property type="entry name" value="TIF_IF2_dom3_sf"/>
</dbReference>
<dbReference type="Gene3D" id="3.40.50.10050">
    <property type="entry name" value="Translation initiation factor IF- 2, domain 3"/>
    <property type="match status" value="1"/>
</dbReference>
<dbReference type="CDD" id="cd01887">
    <property type="entry name" value="IF2_eIF5B"/>
    <property type="match status" value="1"/>
</dbReference>
<dbReference type="PROSITE" id="PS51722">
    <property type="entry name" value="G_TR_2"/>
    <property type="match status" value="1"/>
</dbReference>
<feature type="region of interest" description="G-domain" evidence="8">
    <location>
        <begin position="444"/>
        <end position="592"/>
    </location>
</feature>
<evidence type="ECO:0000256" key="7">
    <source>
        <dbReference type="ARBA" id="ARBA00025162"/>
    </source>
</evidence>
<keyword evidence="6 8" id="KW-0342">GTP-binding</keyword>
<dbReference type="CDD" id="cd03702">
    <property type="entry name" value="IF2_mtIF2_II"/>
    <property type="match status" value="1"/>
</dbReference>
<dbReference type="InterPro" id="IPR005225">
    <property type="entry name" value="Small_GTP-bd"/>
</dbReference>
<name>A0A6H3NUL3_9LEPT</name>
<organism evidence="12 13">
    <name type="scientific">Leptospira bandrabouensis</name>
    <dbReference type="NCBI Taxonomy" id="2484903"/>
    <lineage>
        <taxon>Bacteria</taxon>
        <taxon>Pseudomonadati</taxon>
        <taxon>Spirochaetota</taxon>
        <taxon>Spirochaetia</taxon>
        <taxon>Leptospirales</taxon>
        <taxon>Leptospiraceae</taxon>
        <taxon>Leptospira</taxon>
    </lineage>
</organism>
<dbReference type="NCBIfam" id="TIGR00231">
    <property type="entry name" value="small_GTP"/>
    <property type="match status" value="1"/>
</dbReference>
<dbReference type="InterPro" id="IPR000178">
    <property type="entry name" value="TF_IF2_bacterial-like"/>
</dbReference>